<reference evidence="2 3" key="1">
    <citation type="journal article" date="2007" name="Appl. Environ. Microbiol.">
        <title>Rhizobial factors required for stem nodule maturation and maintenance in Sesbania rostrata-Azorhizobium caulinodans ORS571 symbiosis.</title>
        <authorList>
            <person name="Suzuki S."/>
            <person name="Aono T."/>
            <person name="Lee KB."/>
            <person name="Suzuki T."/>
            <person name="Liu CT."/>
            <person name="Miwa H."/>
            <person name="Wakao S."/>
            <person name="Iki T."/>
            <person name="Oyaizu H."/>
        </authorList>
    </citation>
    <scope>NUCLEOTIDE SEQUENCE [LARGE SCALE GENOMIC DNA]</scope>
    <source>
        <strain evidence="3">ATCC 43989 / DSM 5975 / JCM 20966 / LMG 6465 / NBRC 14845 / NCIMB 13405 / ORS 571</strain>
    </source>
</reference>
<feature type="transmembrane region" description="Helical" evidence="1">
    <location>
        <begin position="170"/>
        <end position="187"/>
    </location>
</feature>
<evidence type="ECO:0000313" key="2">
    <source>
        <dbReference type="EMBL" id="BAF88219.1"/>
    </source>
</evidence>
<keyword evidence="1" id="KW-0812">Transmembrane</keyword>
<keyword evidence="3" id="KW-1185">Reference proteome</keyword>
<dbReference type="STRING" id="438753.AZC_2221"/>
<evidence type="ECO:0008006" key="4">
    <source>
        <dbReference type="Google" id="ProtNLM"/>
    </source>
</evidence>
<evidence type="ECO:0000313" key="3">
    <source>
        <dbReference type="Proteomes" id="UP000000270"/>
    </source>
</evidence>
<dbReference type="KEGG" id="azc:AZC_2221"/>
<reference evidence="2 3" key="6">
    <citation type="journal article" date="2011" name="Appl. Environ. Microbiol.">
        <title>Involvement of the azorhizobial chromosome partition gene (parA) in the onset of bacteroid differentiation during Sesbania rostrata stem nodule development.</title>
        <authorList>
            <person name="Liu CT."/>
            <person name="Lee KB."/>
            <person name="Wang YS."/>
            <person name="Peng MH."/>
            <person name="Lee KT."/>
            <person name="Suzuki S."/>
            <person name="Suzuki T."/>
            <person name="Oyaizu H."/>
        </authorList>
    </citation>
    <scope>NUCLEOTIDE SEQUENCE [LARGE SCALE GENOMIC DNA]</scope>
    <source>
        <strain evidence="3">ATCC 43989 / DSM 5975 / JCM 20966 / LMG 6465 / NBRC 14845 / NCIMB 13405 / ORS 571</strain>
    </source>
</reference>
<feature type="transmembrane region" description="Helical" evidence="1">
    <location>
        <begin position="57"/>
        <end position="77"/>
    </location>
</feature>
<sequence>MAEARKRRMSTSDRCLIPADMDCHAPVRVPMVRPGVPAFMTDALPAAPPLARVTPRVLAITAAGVVATLLLLAPALVNGFPFLFYDTGGYLDAAVNHLVKPGRSTVYGVLLVLGSRPDFWPVVVLQSALCVWALSLVMRVNGLGRRPLMLIALSALLTVATALPFVSGELMPDVFAGLTGLGLYLLLWRQEDLKRGEAVTLGVVIAFGGAAHSSVLAITLACVGAAAIGRALMPRRLPRPHLTLPLIAACGALVLTPVTNLALAGRFAATPGGTGFIFGRLLEDGLVHRYLADSCPQAGIEKLCAARMNLPATADDFLWDDDQTFNEIGGFEGGAAEMRQVIVGVLRSYPLENVTLALRAAARQMVALQTGDLMSEELTDSYDVIADLYPRSNAAMMAARQQQNPPIDFDRYSAVHVPVGLVATLLLAVVTVGAMVRGRRDIALLTGSALAFLIANAAVCGILSNPHDRYQSRIIWVAVAALFIAAMRIWDDRRGGRCAPCTSTA</sequence>
<dbReference type="Proteomes" id="UP000000270">
    <property type="component" value="Chromosome"/>
</dbReference>
<feature type="transmembrane region" description="Helical" evidence="1">
    <location>
        <begin position="119"/>
        <end position="140"/>
    </location>
</feature>
<dbReference type="HOGENOM" id="CLU_029427_0_0_5"/>
<organism evidence="2 3">
    <name type="scientific">Azorhizobium caulinodans (strain ATCC 43989 / DSM 5975 / JCM 20966 / LMG 6465 / NBRC 14845 / NCIMB 13405 / ORS 571)</name>
    <dbReference type="NCBI Taxonomy" id="438753"/>
    <lineage>
        <taxon>Bacteria</taxon>
        <taxon>Pseudomonadati</taxon>
        <taxon>Pseudomonadota</taxon>
        <taxon>Alphaproteobacteria</taxon>
        <taxon>Hyphomicrobiales</taxon>
        <taxon>Xanthobacteraceae</taxon>
        <taxon>Azorhizobium</taxon>
    </lineage>
</organism>
<accession>A8I880</accession>
<feature type="transmembrane region" description="Helical" evidence="1">
    <location>
        <begin position="244"/>
        <end position="263"/>
    </location>
</feature>
<protein>
    <recommendedName>
        <fullName evidence="4">Glycosyltransferase RgtA/B/C/D-like domain-containing protein</fullName>
    </recommendedName>
</protein>
<keyword evidence="1" id="KW-1133">Transmembrane helix</keyword>
<reference evidence="2 3" key="5">
    <citation type="journal article" date="2010" name="Appl. Environ. Microbiol.">
        <title>phrR-like gene praR of Azorhizobium caulinodans ORS571 is essential for symbiosis with Sesbania rostrata and is involved in expression of reb genes.</title>
        <authorList>
            <person name="Akiba N."/>
            <person name="Aono T."/>
            <person name="Toyazaki H."/>
            <person name="Sato S."/>
            <person name="Oyaizu H."/>
        </authorList>
    </citation>
    <scope>NUCLEOTIDE SEQUENCE [LARGE SCALE GENOMIC DNA]</scope>
    <source>
        <strain evidence="3">ATCC 43989 / DSM 5975 / JCM 20966 / LMG 6465 / NBRC 14845 / NCIMB 13405 / ORS 571</strain>
    </source>
</reference>
<dbReference type="AlphaFoldDB" id="A8I880"/>
<keyword evidence="1" id="KW-0472">Membrane</keyword>
<evidence type="ECO:0000256" key="1">
    <source>
        <dbReference type="SAM" id="Phobius"/>
    </source>
</evidence>
<reference evidence="2 3" key="3">
    <citation type="journal article" date="2008" name="BMC Genomics">
        <title>The genome of the versatile nitrogen fixer Azorhizobium caulinodans ORS571.</title>
        <authorList>
            <person name="Lee KB."/>
            <person name="Backer P.D."/>
            <person name="Aono T."/>
            <person name="Liu CT."/>
            <person name="Suzuki S."/>
            <person name="Suzuki T."/>
            <person name="Kaneko T."/>
            <person name="Yamada M."/>
            <person name="Tabata S."/>
            <person name="Kupfer D.M."/>
            <person name="Najar F.Z."/>
            <person name="Wiley G.B."/>
            <person name="Roe B."/>
            <person name="Binnewies T.T."/>
            <person name="Ussery D.W."/>
            <person name="D'Haeze W."/>
            <person name="Herder J.D."/>
            <person name="Gevers D."/>
            <person name="Vereecke D."/>
            <person name="Holsters M."/>
            <person name="Oyaizu H."/>
        </authorList>
    </citation>
    <scope>NUCLEOTIDE SEQUENCE [LARGE SCALE GENOMIC DNA]</scope>
    <source>
        <strain evidence="3">ATCC 43989 / DSM 5975 / JCM 20966 / LMG 6465 / NBRC 14845 / NCIMB 13405 / ORS 571</strain>
    </source>
</reference>
<proteinExistence type="predicted"/>
<feature type="transmembrane region" description="Helical" evidence="1">
    <location>
        <begin position="147"/>
        <end position="164"/>
    </location>
</feature>
<reference evidence="2 3" key="4">
    <citation type="journal article" date="2009" name="Appl. Environ. Microbiol.">
        <title>Comparative genome-wide transcriptional profiling of Azorhizobium caulinodans ORS571 grown under free-living and symbiotic conditions.</title>
        <authorList>
            <person name="Tsukada S."/>
            <person name="Aono T."/>
            <person name="Akiba N."/>
            <person name="Lee KB."/>
            <person name="Liu CT."/>
            <person name="Toyazaki H."/>
            <person name="Oyaizu H."/>
        </authorList>
    </citation>
    <scope>NUCLEOTIDE SEQUENCE [LARGE SCALE GENOMIC DNA]</scope>
    <source>
        <strain evidence="3">ATCC 43989 / DSM 5975 / JCM 20966 / LMG 6465 / NBRC 14845 / NCIMB 13405 / ORS 571</strain>
    </source>
</reference>
<feature type="transmembrane region" description="Helical" evidence="1">
    <location>
        <begin position="415"/>
        <end position="436"/>
    </location>
</feature>
<feature type="transmembrane region" description="Helical" evidence="1">
    <location>
        <begin position="442"/>
        <end position="462"/>
    </location>
</feature>
<feature type="transmembrane region" description="Helical" evidence="1">
    <location>
        <begin position="474"/>
        <end position="490"/>
    </location>
</feature>
<feature type="transmembrane region" description="Helical" evidence="1">
    <location>
        <begin position="199"/>
        <end position="232"/>
    </location>
</feature>
<dbReference type="EMBL" id="AP009384">
    <property type="protein sequence ID" value="BAF88219.1"/>
    <property type="molecule type" value="Genomic_DNA"/>
</dbReference>
<gene>
    <name evidence="2" type="ordered locus">AZC_2221</name>
</gene>
<name>A8I880_AZOC5</name>
<reference evidence="3" key="2">
    <citation type="submission" date="2007-04" db="EMBL/GenBank/DDBJ databases">
        <title>Complete genome sequence of the nitrogen-fixing bacterium Azorhizobium caulinodans ORS571.</title>
        <authorList>
            <person name="Lee K.B."/>
            <person name="Backer P.D."/>
            <person name="Aono T."/>
            <person name="Liu C.T."/>
            <person name="Suzuki S."/>
            <person name="Suzuki T."/>
            <person name="Kaneko T."/>
            <person name="Yamada M."/>
            <person name="Tabata S."/>
            <person name="Kupfer D.M."/>
            <person name="Najar F.Z."/>
            <person name="Wiley G.B."/>
            <person name="Roe B."/>
            <person name="Binnewies T."/>
            <person name="Ussery D."/>
            <person name="Vereecke D."/>
            <person name="Gevers D."/>
            <person name="Holsters M."/>
            <person name="Oyaizu H."/>
        </authorList>
    </citation>
    <scope>NUCLEOTIDE SEQUENCE [LARGE SCALE GENOMIC DNA]</scope>
    <source>
        <strain evidence="3">ATCC 43989 / DSM 5975 / JCM 20966 / LMG 6465 / NBRC 14845 / NCIMB 13405 / ORS 571</strain>
    </source>
</reference>
<dbReference type="eggNOG" id="ENOG502ZAVI">
    <property type="taxonomic scope" value="Bacteria"/>
</dbReference>